<dbReference type="AlphaFoldDB" id="A0A1Z1FEK1"/>
<evidence type="ECO:0000256" key="5">
    <source>
        <dbReference type="ARBA" id="ARBA00029440"/>
    </source>
</evidence>
<dbReference type="Gene3D" id="3.40.640.10">
    <property type="entry name" value="Type I PLP-dependent aspartate aminotransferase-like (Major domain)"/>
    <property type="match status" value="1"/>
</dbReference>
<dbReference type="InterPro" id="IPR015422">
    <property type="entry name" value="PyrdxlP-dep_Trfase_small"/>
</dbReference>
<dbReference type="InterPro" id="IPR015424">
    <property type="entry name" value="PyrdxlP-dep_Trfase"/>
</dbReference>
<dbReference type="PANTHER" id="PTHR43643:SF3">
    <property type="entry name" value="HISTIDINOL-PHOSPHATE AMINOTRANSFERASE"/>
    <property type="match status" value="1"/>
</dbReference>
<feature type="domain" description="Aminotransferase class I/classII large" evidence="6">
    <location>
        <begin position="100"/>
        <end position="378"/>
    </location>
</feature>
<sequence length="388" mass="41576">MPHATLPADTREELGGRGFNRRQVGRIAMILGGGTAMASFGRPALAQQSGPAAVGAVRIASNECWTGPFAEGAAAAAMAVKEGNRYEPDNDHARLAATVAGVEGVPQDHILSWPGSSDPLNRVVVSFCSPERGLVTADPSYEQAWRTSQWLGVPLQRVPLTADHRHDVRAMLAADPNAGLYYICSPNNPTGTLTPLADIVWLAENKPKDAVLVVDEAYIHFADTPSAAGLAASRDDVIVLRTFSKMFGMAGMRLGLTFANPALYDRMMRYDGQQVTFMVPMTAVACGTACLPLAGKIAARRAEMVAVREETLAHMQARGIPTIASHANMFMADWGTLGTPADMQAKFMEHNVQIGRSWDALPTMSRITVGSAADMQAFRLALDRILMG</sequence>
<dbReference type="PANTHER" id="PTHR43643">
    <property type="entry name" value="HISTIDINOL-PHOSPHATE AMINOTRANSFERASE 2"/>
    <property type="match status" value="1"/>
</dbReference>
<dbReference type="OrthoDB" id="9809616at2"/>
<dbReference type="SUPFAM" id="SSF53383">
    <property type="entry name" value="PLP-dependent transferases"/>
    <property type="match status" value="1"/>
</dbReference>
<dbReference type="KEGG" id="cman:A9D14_02025"/>
<proteinExistence type="inferred from homology"/>
<dbReference type="NCBIfam" id="NF006580">
    <property type="entry name" value="PRK09105.1"/>
    <property type="match status" value="1"/>
</dbReference>
<dbReference type="InterPro" id="IPR004839">
    <property type="entry name" value="Aminotransferase_I/II_large"/>
</dbReference>
<evidence type="ECO:0000256" key="3">
    <source>
        <dbReference type="ARBA" id="ARBA00022679"/>
    </source>
</evidence>
<comment type="pathway">
    <text evidence="5">Amino-acid biosynthesis.</text>
</comment>
<organism evidence="7 8">
    <name type="scientific">Croceicoccus marinus</name>
    <dbReference type="NCBI Taxonomy" id="450378"/>
    <lineage>
        <taxon>Bacteria</taxon>
        <taxon>Pseudomonadati</taxon>
        <taxon>Pseudomonadota</taxon>
        <taxon>Alphaproteobacteria</taxon>
        <taxon>Sphingomonadales</taxon>
        <taxon>Erythrobacteraceae</taxon>
        <taxon>Croceicoccus</taxon>
    </lineage>
</organism>
<dbReference type="Pfam" id="PF00155">
    <property type="entry name" value="Aminotran_1_2"/>
    <property type="match status" value="1"/>
</dbReference>
<keyword evidence="8" id="KW-1185">Reference proteome</keyword>
<protein>
    <submittedName>
        <fullName evidence="7">Aminotransferase</fullName>
    </submittedName>
</protein>
<dbReference type="RefSeq" id="WP_066847919.1">
    <property type="nucleotide sequence ID" value="NZ_CP019602.1"/>
</dbReference>
<keyword evidence="2 7" id="KW-0032">Aminotransferase</keyword>
<dbReference type="GO" id="GO:0030170">
    <property type="term" value="F:pyridoxal phosphate binding"/>
    <property type="evidence" value="ECO:0007669"/>
    <property type="project" value="InterPro"/>
</dbReference>
<evidence type="ECO:0000313" key="7">
    <source>
        <dbReference type="EMBL" id="ARU17166.1"/>
    </source>
</evidence>
<evidence type="ECO:0000313" key="8">
    <source>
        <dbReference type="Proteomes" id="UP000195807"/>
    </source>
</evidence>
<keyword evidence="3 7" id="KW-0808">Transferase</keyword>
<dbReference type="PROSITE" id="PS51318">
    <property type="entry name" value="TAT"/>
    <property type="match status" value="1"/>
</dbReference>
<dbReference type="GO" id="GO:0008483">
    <property type="term" value="F:transaminase activity"/>
    <property type="evidence" value="ECO:0007669"/>
    <property type="project" value="UniProtKB-KW"/>
</dbReference>
<keyword evidence="4" id="KW-0663">Pyridoxal phosphate</keyword>
<evidence type="ECO:0000256" key="1">
    <source>
        <dbReference type="ARBA" id="ARBA00007970"/>
    </source>
</evidence>
<gene>
    <name evidence="7" type="ORF">A9D14_02025</name>
</gene>
<dbReference type="STRING" id="450378.GCA_001661675_00403"/>
<dbReference type="Proteomes" id="UP000195807">
    <property type="component" value="Chromosome"/>
</dbReference>
<name>A0A1Z1FEK1_9SPHN</name>
<dbReference type="Gene3D" id="3.90.1150.10">
    <property type="entry name" value="Aspartate Aminotransferase, domain 1"/>
    <property type="match status" value="1"/>
</dbReference>
<evidence type="ECO:0000259" key="6">
    <source>
        <dbReference type="Pfam" id="PF00155"/>
    </source>
</evidence>
<evidence type="ECO:0000256" key="2">
    <source>
        <dbReference type="ARBA" id="ARBA00022576"/>
    </source>
</evidence>
<comment type="similarity">
    <text evidence="1">Belongs to the class-II pyridoxal-phosphate-dependent aminotransferase family. Histidinol-phosphate aminotransferase subfamily.</text>
</comment>
<reference evidence="7 8" key="1">
    <citation type="submission" date="2017-01" db="EMBL/GenBank/DDBJ databases">
        <title>Complete genome sequence of esterase-producing bacterium Croceicoccus marinus E4A9.</title>
        <authorList>
            <person name="Wu Y.-H."/>
            <person name="Cheng H."/>
            <person name="Xu L."/>
            <person name="Huo Y.-Y."/>
            <person name="Wang C.-S."/>
            <person name="Xu X.-W."/>
        </authorList>
    </citation>
    <scope>NUCLEOTIDE SEQUENCE [LARGE SCALE GENOMIC DNA]</scope>
    <source>
        <strain evidence="7 8">E4A9</strain>
    </source>
</reference>
<accession>A0A1Z1FEK1</accession>
<dbReference type="CDD" id="cd00609">
    <property type="entry name" value="AAT_like"/>
    <property type="match status" value="1"/>
</dbReference>
<dbReference type="InterPro" id="IPR050106">
    <property type="entry name" value="HistidinolP_aminotransfase"/>
</dbReference>
<dbReference type="InterPro" id="IPR015421">
    <property type="entry name" value="PyrdxlP-dep_Trfase_major"/>
</dbReference>
<evidence type="ECO:0000256" key="4">
    <source>
        <dbReference type="ARBA" id="ARBA00022898"/>
    </source>
</evidence>
<dbReference type="InterPro" id="IPR006311">
    <property type="entry name" value="TAT_signal"/>
</dbReference>
<dbReference type="EMBL" id="CP019602">
    <property type="protein sequence ID" value="ARU17166.1"/>
    <property type="molecule type" value="Genomic_DNA"/>
</dbReference>